<dbReference type="EMBL" id="JACERK010000017">
    <property type="protein sequence ID" value="MBA5234773.1"/>
    <property type="molecule type" value="Genomic_DNA"/>
</dbReference>
<protein>
    <submittedName>
        <fullName evidence="1">Uncharacterized protein</fullName>
    </submittedName>
</protein>
<comment type="caution">
    <text evidence="1">The sequence shown here is derived from an EMBL/GenBank/DDBJ whole genome shotgun (WGS) entry which is preliminary data.</text>
</comment>
<dbReference type="Proteomes" id="UP000530038">
    <property type="component" value="Unassembled WGS sequence"/>
</dbReference>
<organism evidence="1 2">
    <name type="scientific">Pectobacterium aroidearum</name>
    <dbReference type="NCBI Taxonomy" id="1201031"/>
    <lineage>
        <taxon>Bacteria</taxon>
        <taxon>Pseudomonadati</taxon>
        <taxon>Pseudomonadota</taxon>
        <taxon>Gammaproteobacteria</taxon>
        <taxon>Enterobacterales</taxon>
        <taxon>Pectobacteriaceae</taxon>
        <taxon>Pectobacterium</taxon>
    </lineage>
</organism>
<proteinExistence type="predicted"/>
<reference evidence="1 2" key="1">
    <citation type="submission" date="2020-07" db="EMBL/GenBank/DDBJ databases">
        <title>Characterization of Pectobacterium aroidearum strains causing soft rot on Amorphophallus konjac.</title>
        <authorList>
            <person name="Xie H."/>
        </authorList>
    </citation>
    <scope>NUCLEOTIDE SEQUENCE [LARGE SCALE GENOMIC DNA]</scope>
    <source>
        <strain evidence="1 2">MY10</strain>
    </source>
</reference>
<name>A0ABR5ZJV8_9GAMM</name>
<sequence>MRNFQRLNETMTDDAFQVLYMLLPPATRLCAEQIKTGMGIPLVRVELILQQMIEFHVAKSDLVGRYMLTPEYRKACGK</sequence>
<evidence type="ECO:0000313" key="1">
    <source>
        <dbReference type="EMBL" id="MBA5234773.1"/>
    </source>
</evidence>
<gene>
    <name evidence="1" type="ORF">H2Y56_22080</name>
</gene>
<dbReference type="RefSeq" id="WP_181838347.1">
    <property type="nucleotide sequence ID" value="NZ_JACERK010000017.1"/>
</dbReference>
<keyword evidence="2" id="KW-1185">Reference proteome</keyword>
<accession>A0ABR5ZJV8</accession>
<evidence type="ECO:0000313" key="2">
    <source>
        <dbReference type="Proteomes" id="UP000530038"/>
    </source>
</evidence>